<feature type="binding site" evidence="6">
    <location>
        <position position="172"/>
    </location>
    <ligand>
        <name>NAD(+)</name>
        <dbReference type="ChEBI" id="CHEBI:57540"/>
    </ligand>
</feature>
<dbReference type="Gene3D" id="3.40.50.10330">
    <property type="entry name" value="Probable inorganic polyphosphate/atp-NAD kinase, domain 1"/>
    <property type="match status" value="1"/>
</dbReference>
<feature type="binding site" evidence="6">
    <location>
        <position position="153"/>
    </location>
    <ligand>
        <name>NAD(+)</name>
        <dbReference type="ChEBI" id="CHEBI:57540"/>
    </ligand>
</feature>
<dbReference type="EC" id="2.7.1.23" evidence="6"/>
<dbReference type="AlphaFoldDB" id="A0A9E2KAQ0"/>
<comment type="catalytic activity">
    <reaction evidence="5 6">
        <text>NAD(+) + ATP = ADP + NADP(+) + H(+)</text>
        <dbReference type="Rhea" id="RHEA:18629"/>
        <dbReference type="ChEBI" id="CHEBI:15378"/>
        <dbReference type="ChEBI" id="CHEBI:30616"/>
        <dbReference type="ChEBI" id="CHEBI:57540"/>
        <dbReference type="ChEBI" id="CHEBI:58349"/>
        <dbReference type="ChEBI" id="CHEBI:456216"/>
        <dbReference type="EC" id="2.7.1.23"/>
    </reaction>
</comment>
<evidence type="ECO:0000313" key="8">
    <source>
        <dbReference type="Proteomes" id="UP000824229"/>
    </source>
</evidence>
<evidence type="ECO:0000256" key="3">
    <source>
        <dbReference type="ARBA" id="ARBA00022857"/>
    </source>
</evidence>
<keyword evidence="6" id="KW-0547">Nucleotide-binding</keyword>
<keyword evidence="6" id="KW-0963">Cytoplasm</keyword>
<comment type="function">
    <text evidence="6">Involved in the regulation of the intracellular balance of NAD and NADP, and is a key enzyme in the biosynthesis of NADP. Catalyzes specifically the phosphorylation on 2'-hydroxyl of the adenosine moiety of NAD to yield NADP.</text>
</comment>
<dbReference type="GO" id="GO:0051287">
    <property type="term" value="F:NAD binding"/>
    <property type="evidence" value="ECO:0007669"/>
    <property type="project" value="UniProtKB-ARBA"/>
</dbReference>
<dbReference type="SUPFAM" id="SSF111331">
    <property type="entry name" value="NAD kinase/diacylglycerol kinase-like"/>
    <property type="match status" value="1"/>
</dbReference>
<dbReference type="PANTHER" id="PTHR20275:SF0">
    <property type="entry name" value="NAD KINASE"/>
    <property type="match status" value="1"/>
</dbReference>
<dbReference type="Proteomes" id="UP000824229">
    <property type="component" value="Unassembled WGS sequence"/>
</dbReference>
<dbReference type="PANTHER" id="PTHR20275">
    <property type="entry name" value="NAD KINASE"/>
    <property type="match status" value="1"/>
</dbReference>
<dbReference type="Pfam" id="PF20143">
    <property type="entry name" value="NAD_kinase_C"/>
    <property type="match status" value="1"/>
</dbReference>
<dbReference type="GO" id="GO:0005737">
    <property type="term" value="C:cytoplasm"/>
    <property type="evidence" value="ECO:0007669"/>
    <property type="project" value="UniProtKB-SubCell"/>
</dbReference>
<dbReference type="InterPro" id="IPR016064">
    <property type="entry name" value="NAD/diacylglycerol_kinase_sf"/>
</dbReference>
<keyword evidence="3 6" id="KW-0521">NADP</keyword>
<dbReference type="InterPro" id="IPR002504">
    <property type="entry name" value="NADK"/>
</dbReference>
<dbReference type="InterPro" id="IPR017437">
    <property type="entry name" value="ATP-NAD_kinase_PpnK-typ_C"/>
</dbReference>
<evidence type="ECO:0000256" key="4">
    <source>
        <dbReference type="ARBA" id="ARBA00023027"/>
    </source>
</evidence>
<dbReference type="HAMAP" id="MF_00361">
    <property type="entry name" value="NAD_kinase"/>
    <property type="match status" value="1"/>
</dbReference>
<keyword evidence="1 6" id="KW-0808">Transferase</keyword>
<dbReference type="EMBL" id="JAHLFQ010000020">
    <property type="protein sequence ID" value="MBU3803339.1"/>
    <property type="molecule type" value="Genomic_DNA"/>
</dbReference>
<dbReference type="Gene3D" id="2.60.200.30">
    <property type="entry name" value="Probable inorganic polyphosphate/atp-NAD kinase, domain 2"/>
    <property type="match status" value="1"/>
</dbReference>
<comment type="similarity">
    <text evidence="6">Belongs to the NAD kinase family.</text>
</comment>
<name>A0A9E2KAQ0_9FIRM</name>
<reference evidence="7" key="2">
    <citation type="submission" date="2021-04" db="EMBL/GenBank/DDBJ databases">
        <authorList>
            <person name="Gilroy R."/>
        </authorList>
    </citation>
    <scope>NUCLEOTIDE SEQUENCE</scope>
    <source>
        <strain evidence="7">B5-657</strain>
    </source>
</reference>
<keyword evidence="4 6" id="KW-0520">NAD</keyword>
<feature type="binding site" evidence="6">
    <location>
        <begin position="142"/>
        <end position="143"/>
    </location>
    <ligand>
        <name>NAD(+)</name>
        <dbReference type="ChEBI" id="CHEBI:57540"/>
    </ligand>
</feature>
<dbReference type="GO" id="GO:0046872">
    <property type="term" value="F:metal ion binding"/>
    <property type="evidence" value="ECO:0007669"/>
    <property type="project" value="UniProtKB-UniRule"/>
</dbReference>
<keyword evidence="6" id="KW-0067">ATP-binding</keyword>
<keyword evidence="2 6" id="KW-0418">Kinase</keyword>
<comment type="caution">
    <text evidence="6">Lacks conserved residue(s) required for the propagation of feature annotation.</text>
</comment>
<proteinExistence type="inferred from homology"/>
<feature type="binding site" evidence="6">
    <location>
        <begin position="68"/>
        <end position="69"/>
    </location>
    <ligand>
        <name>NAD(+)</name>
        <dbReference type="ChEBI" id="CHEBI:57540"/>
    </ligand>
</feature>
<evidence type="ECO:0000256" key="5">
    <source>
        <dbReference type="ARBA" id="ARBA00047925"/>
    </source>
</evidence>
<feature type="active site" description="Proton acceptor" evidence="6">
    <location>
        <position position="68"/>
    </location>
</feature>
<reference evidence="7" key="1">
    <citation type="journal article" date="2021" name="PeerJ">
        <title>Extensive microbial diversity within the chicken gut microbiome revealed by metagenomics and culture.</title>
        <authorList>
            <person name="Gilroy R."/>
            <person name="Ravi A."/>
            <person name="Getino M."/>
            <person name="Pursley I."/>
            <person name="Horton D.L."/>
            <person name="Alikhan N.F."/>
            <person name="Baker D."/>
            <person name="Gharbi K."/>
            <person name="Hall N."/>
            <person name="Watson M."/>
            <person name="Adriaenssens E.M."/>
            <person name="Foster-Nyarko E."/>
            <person name="Jarju S."/>
            <person name="Secka A."/>
            <person name="Antonio M."/>
            <person name="Oren A."/>
            <person name="Chaudhuri R.R."/>
            <person name="La Ragione R."/>
            <person name="Hildebrand F."/>
            <person name="Pallen M.J."/>
        </authorList>
    </citation>
    <scope>NUCLEOTIDE SEQUENCE</scope>
    <source>
        <strain evidence="7">B5-657</strain>
    </source>
</reference>
<gene>
    <name evidence="6" type="primary">nadK</name>
    <name evidence="7" type="ORF">H9872_01080</name>
</gene>
<comment type="caution">
    <text evidence="7">The sequence shown here is derived from an EMBL/GenBank/DDBJ whole genome shotgun (WGS) entry which is preliminary data.</text>
</comment>
<dbReference type="GO" id="GO:0003951">
    <property type="term" value="F:NAD+ kinase activity"/>
    <property type="evidence" value="ECO:0007669"/>
    <property type="project" value="UniProtKB-UniRule"/>
</dbReference>
<evidence type="ECO:0000256" key="2">
    <source>
        <dbReference type="ARBA" id="ARBA00022777"/>
    </source>
</evidence>
<comment type="subcellular location">
    <subcellularLocation>
        <location evidence="6">Cytoplasm</location>
    </subcellularLocation>
</comment>
<evidence type="ECO:0000256" key="1">
    <source>
        <dbReference type="ARBA" id="ARBA00022679"/>
    </source>
</evidence>
<dbReference type="GO" id="GO:0006741">
    <property type="term" value="P:NADP+ biosynthetic process"/>
    <property type="evidence" value="ECO:0007669"/>
    <property type="project" value="UniProtKB-UniRule"/>
</dbReference>
<evidence type="ECO:0000256" key="6">
    <source>
        <dbReference type="HAMAP-Rule" id="MF_00361"/>
    </source>
</evidence>
<evidence type="ECO:0000313" key="7">
    <source>
        <dbReference type="EMBL" id="MBU3803339.1"/>
    </source>
</evidence>
<organism evidence="7 8">
    <name type="scientific">Candidatus Cellulosilyticum pullistercoris</name>
    <dbReference type="NCBI Taxonomy" id="2838521"/>
    <lineage>
        <taxon>Bacteria</taxon>
        <taxon>Bacillati</taxon>
        <taxon>Bacillota</taxon>
        <taxon>Clostridia</taxon>
        <taxon>Lachnospirales</taxon>
        <taxon>Cellulosilyticaceae</taxon>
        <taxon>Cellulosilyticum</taxon>
    </lineage>
</organism>
<comment type="cofactor">
    <cofactor evidence="6">
        <name>a divalent metal cation</name>
        <dbReference type="ChEBI" id="CHEBI:60240"/>
    </cofactor>
</comment>
<sequence length="285" mass="31991">MKHIGIIPNLFKDKDLKMTFQIASWFNQRGIKPYLAKEIAHKIEAKTVAVAEEELYEFCDGLIVIGGDGTILGVAEAASMREIPILGINLGRLGFLADIEPYELEEALEKLILKQYTIEERMMLRATIIGSDGSKHVFHALNDVNVTRGSFSRLVEFEICINDELSDIYPADGVIVATPTGSTAYNLSAGGPIMVPQASAYVVTPICPHTIYSKSVILCDKDKVRIKTLEETEDMALSLDGKLKMYLTSQDEVYIERSPYVAKLIKISNRKFFEILREKIVERRR</sequence>
<feature type="binding site" evidence="6">
    <location>
        <begin position="183"/>
        <end position="188"/>
    </location>
    <ligand>
        <name>NAD(+)</name>
        <dbReference type="ChEBI" id="CHEBI:57540"/>
    </ligand>
</feature>
<protein>
    <recommendedName>
        <fullName evidence="6">NAD kinase</fullName>
        <ecNumber evidence="6">2.7.1.23</ecNumber>
    </recommendedName>
    <alternativeName>
        <fullName evidence="6">ATP-dependent NAD kinase</fullName>
    </alternativeName>
</protein>
<accession>A0A9E2KAQ0</accession>
<dbReference type="InterPro" id="IPR017438">
    <property type="entry name" value="ATP-NAD_kinase_N"/>
</dbReference>
<dbReference type="Pfam" id="PF01513">
    <property type="entry name" value="NAD_kinase"/>
    <property type="match status" value="1"/>
</dbReference>
<dbReference type="GO" id="GO:0019674">
    <property type="term" value="P:NAD+ metabolic process"/>
    <property type="evidence" value="ECO:0007669"/>
    <property type="project" value="InterPro"/>
</dbReference>
<dbReference type="GO" id="GO:0005524">
    <property type="term" value="F:ATP binding"/>
    <property type="evidence" value="ECO:0007669"/>
    <property type="project" value="UniProtKB-KW"/>
</dbReference>